<dbReference type="RefSeq" id="WP_160625895.1">
    <property type="nucleotide sequence ID" value="NZ_WUUQ01000008.1"/>
</dbReference>
<dbReference type="AlphaFoldDB" id="A0A6N8U9D2"/>
<comment type="caution">
    <text evidence="1">The sequence shown here is derived from an EMBL/GenBank/DDBJ whole genome shotgun (WGS) entry which is preliminary data.</text>
</comment>
<dbReference type="GO" id="GO:0005737">
    <property type="term" value="C:cytoplasm"/>
    <property type="evidence" value="ECO:0007669"/>
    <property type="project" value="InterPro"/>
</dbReference>
<proteinExistence type="predicted"/>
<name>A0A6N8U9D2_9FIRM</name>
<keyword evidence="2" id="KW-1185">Reference proteome</keyword>
<sequence length="129" mass="14898">MQSFENNAFFWQKLDTLFLSSKLVIDRPKNTCHYKYSNLIYPVDYGYLCDTMGSDQSPIDVFRGSKKSTLVQALIVSADILKKDCEVKLLIGCTDEEEEEILVFLNQTEFQKAVMIRRGNEVPEWGQND</sequence>
<reference evidence="1 2" key="2">
    <citation type="submission" date="2020-01" db="EMBL/GenBank/DDBJ databases">
        <title>Clostridiaceae sp. nov. isolated from the gut of human by culturomics.</title>
        <authorList>
            <person name="Chang Y."/>
        </authorList>
    </citation>
    <scope>NUCLEOTIDE SEQUENCE [LARGE SCALE GENOMIC DNA]</scope>
    <source>
        <strain evidence="1 2">DONG20-135</strain>
    </source>
</reference>
<organism evidence="1 2">
    <name type="scientific">Copranaerobaculum intestinale</name>
    <dbReference type="NCBI Taxonomy" id="2692629"/>
    <lineage>
        <taxon>Bacteria</taxon>
        <taxon>Bacillati</taxon>
        <taxon>Bacillota</taxon>
        <taxon>Erysipelotrichia</taxon>
        <taxon>Erysipelotrichales</taxon>
        <taxon>Erysipelotrichaceae</taxon>
        <taxon>Copranaerobaculum</taxon>
    </lineage>
</organism>
<reference evidence="1 2" key="1">
    <citation type="submission" date="2019-12" db="EMBL/GenBank/DDBJ databases">
        <authorList>
            <person name="Yang R."/>
        </authorList>
    </citation>
    <scope>NUCLEOTIDE SEQUENCE [LARGE SCALE GENOMIC DNA]</scope>
    <source>
        <strain evidence="1 2">DONG20-135</strain>
    </source>
</reference>
<dbReference type="SUPFAM" id="SSF50324">
    <property type="entry name" value="Inorganic pyrophosphatase"/>
    <property type="match status" value="1"/>
</dbReference>
<evidence type="ECO:0000313" key="1">
    <source>
        <dbReference type="EMBL" id="MXQ74512.1"/>
    </source>
</evidence>
<dbReference type="GO" id="GO:0004427">
    <property type="term" value="F:inorganic diphosphate phosphatase activity"/>
    <property type="evidence" value="ECO:0007669"/>
    <property type="project" value="InterPro"/>
</dbReference>
<dbReference type="GO" id="GO:0000287">
    <property type="term" value="F:magnesium ion binding"/>
    <property type="evidence" value="ECO:0007669"/>
    <property type="project" value="InterPro"/>
</dbReference>
<accession>A0A6N8U9D2</accession>
<dbReference type="GO" id="GO:0006796">
    <property type="term" value="P:phosphate-containing compound metabolic process"/>
    <property type="evidence" value="ECO:0007669"/>
    <property type="project" value="InterPro"/>
</dbReference>
<protein>
    <submittedName>
        <fullName evidence="1">Inorganic pyrophosphatase</fullName>
    </submittedName>
</protein>
<evidence type="ECO:0000313" key="2">
    <source>
        <dbReference type="Proteomes" id="UP000434036"/>
    </source>
</evidence>
<gene>
    <name evidence="1" type="ORF">GSF08_11305</name>
</gene>
<dbReference type="Gene3D" id="3.90.80.10">
    <property type="entry name" value="Inorganic pyrophosphatase"/>
    <property type="match status" value="1"/>
</dbReference>
<dbReference type="EMBL" id="WUUQ01000008">
    <property type="protein sequence ID" value="MXQ74512.1"/>
    <property type="molecule type" value="Genomic_DNA"/>
</dbReference>
<dbReference type="Proteomes" id="UP000434036">
    <property type="component" value="Unassembled WGS sequence"/>
</dbReference>
<dbReference type="InterPro" id="IPR036649">
    <property type="entry name" value="Pyrophosphatase_sf"/>
</dbReference>